<evidence type="ECO:0000256" key="1">
    <source>
        <dbReference type="ARBA" id="ARBA00022443"/>
    </source>
</evidence>
<evidence type="ECO:0000313" key="5">
    <source>
        <dbReference type="EMBL" id="CAG5134177.1"/>
    </source>
</evidence>
<dbReference type="Pfam" id="PF14604">
    <property type="entry name" value="SH3_9"/>
    <property type="match status" value="3"/>
</dbReference>
<feature type="compositionally biased region" description="Basic and acidic residues" evidence="3">
    <location>
        <begin position="350"/>
        <end position="364"/>
    </location>
</feature>
<dbReference type="SMART" id="SM00326">
    <property type="entry name" value="SH3"/>
    <property type="match status" value="3"/>
</dbReference>
<feature type="compositionally biased region" description="Basic and acidic residues" evidence="3">
    <location>
        <begin position="463"/>
        <end position="476"/>
    </location>
</feature>
<feature type="compositionally biased region" description="Pro residues" evidence="3">
    <location>
        <begin position="540"/>
        <end position="551"/>
    </location>
</feature>
<keyword evidence="6" id="KW-1185">Reference proteome</keyword>
<dbReference type="InterPro" id="IPR036028">
    <property type="entry name" value="SH3-like_dom_sf"/>
</dbReference>
<comment type="caution">
    <text evidence="5">The sequence shown here is derived from an EMBL/GenBank/DDBJ whole genome shotgun (WGS) entry which is preliminary data.</text>
</comment>
<dbReference type="SUPFAM" id="SSF50044">
    <property type="entry name" value="SH3-domain"/>
    <property type="match status" value="3"/>
</dbReference>
<dbReference type="CDD" id="cd11873">
    <property type="entry name" value="SH3_CD2AP-like_1"/>
    <property type="match status" value="1"/>
</dbReference>
<name>A0A8S3ZWW8_9EUPU</name>
<dbReference type="PANTHER" id="PTHR14167:SF92">
    <property type="entry name" value="CIN85 AND CD2AP RELATED, ISOFORM J"/>
    <property type="match status" value="1"/>
</dbReference>
<dbReference type="GO" id="GO:0007015">
    <property type="term" value="P:actin filament organization"/>
    <property type="evidence" value="ECO:0007669"/>
    <property type="project" value="TreeGrafter"/>
</dbReference>
<feature type="non-terminal residue" evidence="5">
    <location>
        <position position="1"/>
    </location>
</feature>
<feature type="non-terminal residue" evidence="5">
    <location>
        <position position="551"/>
    </location>
</feature>
<dbReference type="OrthoDB" id="5340910at2759"/>
<dbReference type="PRINTS" id="PR00452">
    <property type="entry name" value="SH3DOMAIN"/>
</dbReference>
<dbReference type="Gene3D" id="2.30.30.40">
    <property type="entry name" value="SH3 Domains"/>
    <property type="match status" value="4"/>
</dbReference>
<dbReference type="PANTHER" id="PTHR14167">
    <property type="entry name" value="SH3 DOMAIN-CONTAINING"/>
    <property type="match status" value="1"/>
</dbReference>
<feature type="domain" description="SH3" evidence="4">
    <location>
        <begin position="1"/>
        <end position="56"/>
    </location>
</feature>
<sequence length="551" mass="61049">EAVVEFEYTAEQEDELSLRVGDVISNVQTAEGGWWEGELNGKKGMFPENFVKLVKRREPAPNKKEEKREATQRKSVRELASKLGKVPMGGPPKKKEKKKKCKVLFEYKKENDDELDLAVGDILDFHRQFCWNEILLSESSSDCISSPAVEEGWWEGTLNGRHGVFPSNFVEMVEDTASPDENNISAGQKEEDKSAGDSHNKDSDFQTIKGKKVMGVGLGNIFGGGPIKLRAVGDSTAKEDAPKSGRQGDSTPDSAPEAAKREKQNTTERAVVRFSYTAEQPDELSLVEGQIVRILEKELEDEGWWKGELHGKVGVFPDNFVELLPNEEPSKAKKPPAPAASTKQAVLPKLPEKSSFDADEKIKTESQPPSIGKKPQAPPPIGKKPLNQRPVETRPEPVVPPNKPAGSLRDKAVSKENHTENQHSEAQVFEDIETAGQKLTHLTFGRAKGPKKRPPSTVLTLNEGEKDSDFPEEIKNSHAPTAQEKQHSHLPEKPDKPYPVTHPKDTKHQPQHSTEKEPTSHIHQHTPATASLRDRELPSQPSPPRPLEPST</sequence>
<dbReference type="GO" id="GO:0016477">
    <property type="term" value="P:cell migration"/>
    <property type="evidence" value="ECO:0007669"/>
    <property type="project" value="TreeGrafter"/>
</dbReference>
<feature type="compositionally biased region" description="Basic and acidic residues" evidence="3">
    <location>
        <begin position="408"/>
        <end position="423"/>
    </location>
</feature>
<dbReference type="Proteomes" id="UP000678393">
    <property type="component" value="Unassembled WGS sequence"/>
</dbReference>
<evidence type="ECO:0000256" key="3">
    <source>
        <dbReference type="SAM" id="MobiDB-lite"/>
    </source>
</evidence>
<feature type="domain" description="SH3" evidence="4">
    <location>
        <begin position="265"/>
        <end position="326"/>
    </location>
</feature>
<dbReference type="InterPro" id="IPR001452">
    <property type="entry name" value="SH3_domain"/>
</dbReference>
<dbReference type="PROSITE" id="PS50002">
    <property type="entry name" value="SH3"/>
    <property type="match status" value="3"/>
</dbReference>
<dbReference type="EMBL" id="CAJHNH020006890">
    <property type="protein sequence ID" value="CAG5134177.1"/>
    <property type="molecule type" value="Genomic_DNA"/>
</dbReference>
<evidence type="ECO:0000313" key="6">
    <source>
        <dbReference type="Proteomes" id="UP000678393"/>
    </source>
</evidence>
<evidence type="ECO:0000256" key="2">
    <source>
        <dbReference type="PROSITE-ProRule" id="PRU00192"/>
    </source>
</evidence>
<keyword evidence="1 2" id="KW-0728">SH3 domain</keyword>
<dbReference type="AlphaFoldDB" id="A0A8S3ZWW8"/>
<feature type="compositionally biased region" description="Basic and acidic residues" evidence="3">
    <location>
        <begin position="484"/>
        <end position="520"/>
    </location>
</feature>
<reference evidence="5" key="1">
    <citation type="submission" date="2021-04" db="EMBL/GenBank/DDBJ databases">
        <authorList>
            <consortium name="Molecular Ecology Group"/>
        </authorList>
    </citation>
    <scope>NUCLEOTIDE SEQUENCE</scope>
</reference>
<accession>A0A8S3ZWW8</accession>
<feature type="region of interest" description="Disordered" evidence="3">
    <location>
        <begin position="179"/>
        <end position="206"/>
    </location>
</feature>
<dbReference type="PRINTS" id="PR00499">
    <property type="entry name" value="P67PHOX"/>
</dbReference>
<proteinExistence type="predicted"/>
<feature type="region of interest" description="Disordered" evidence="3">
    <location>
        <begin position="326"/>
        <end position="551"/>
    </location>
</feature>
<feature type="compositionally biased region" description="Basic and acidic residues" evidence="3">
    <location>
        <begin position="56"/>
        <end position="80"/>
    </location>
</feature>
<protein>
    <recommendedName>
        <fullName evidence="4">SH3 domain-containing protein</fullName>
    </recommendedName>
</protein>
<organism evidence="5 6">
    <name type="scientific">Candidula unifasciata</name>
    <dbReference type="NCBI Taxonomy" id="100452"/>
    <lineage>
        <taxon>Eukaryota</taxon>
        <taxon>Metazoa</taxon>
        <taxon>Spiralia</taxon>
        <taxon>Lophotrochozoa</taxon>
        <taxon>Mollusca</taxon>
        <taxon>Gastropoda</taxon>
        <taxon>Heterobranchia</taxon>
        <taxon>Euthyneura</taxon>
        <taxon>Panpulmonata</taxon>
        <taxon>Eupulmonata</taxon>
        <taxon>Stylommatophora</taxon>
        <taxon>Helicina</taxon>
        <taxon>Helicoidea</taxon>
        <taxon>Geomitridae</taxon>
        <taxon>Candidula</taxon>
    </lineage>
</organism>
<feature type="region of interest" description="Disordered" evidence="3">
    <location>
        <begin position="56"/>
        <end position="97"/>
    </location>
</feature>
<dbReference type="InterPro" id="IPR050384">
    <property type="entry name" value="Endophilin_SH3RF"/>
</dbReference>
<dbReference type="FunFam" id="2.30.30.40:FF:000072">
    <property type="entry name" value="Unconventional Myosin IB"/>
    <property type="match status" value="1"/>
</dbReference>
<gene>
    <name evidence="5" type="ORF">CUNI_LOCUS19735</name>
</gene>
<feature type="domain" description="SH3" evidence="4">
    <location>
        <begin position="96"/>
        <end position="175"/>
    </location>
</feature>
<feature type="region of interest" description="Disordered" evidence="3">
    <location>
        <begin position="233"/>
        <end position="266"/>
    </location>
</feature>
<feature type="compositionally biased region" description="Basic and acidic residues" evidence="3">
    <location>
        <begin position="188"/>
        <end position="204"/>
    </location>
</feature>
<evidence type="ECO:0000259" key="4">
    <source>
        <dbReference type="PROSITE" id="PS50002"/>
    </source>
</evidence>